<dbReference type="AlphaFoldDB" id="A0A8S2S688"/>
<feature type="non-terminal residue" evidence="3">
    <location>
        <position position="1"/>
    </location>
</feature>
<evidence type="ECO:0000313" key="5">
    <source>
        <dbReference type="Proteomes" id="UP000681720"/>
    </source>
</evidence>
<dbReference type="InterPro" id="IPR003961">
    <property type="entry name" value="FN3_dom"/>
</dbReference>
<reference evidence="3" key="1">
    <citation type="submission" date="2021-02" db="EMBL/GenBank/DDBJ databases">
        <authorList>
            <person name="Nowell W R."/>
        </authorList>
    </citation>
    <scope>NUCLEOTIDE SEQUENCE</scope>
</reference>
<dbReference type="InterPro" id="IPR050964">
    <property type="entry name" value="Striated_Muscle_Regulatory"/>
</dbReference>
<accession>A0A8S2S688</accession>
<dbReference type="PANTHER" id="PTHR13817:SF73">
    <property type="entry name" value="FIBRONECTIN TYPE-III DOMAIN-CONTAINING PROTEIN"/>
    <property type="match status" value="1"/>
</dbReference>
<organism evidence="3 5">
    <name type="scientific">Rotaria magnacalcarata</name>
    <dbReference type="NCBI Taxonomy" id="392030"/>
    <lineage>
        <taxon>Eukaryota</taxon>
        <taxon>Metazoa</taxon>
        <taxon>Spiralia</taxon>
        <taxon>Gnathifera</taxon>
        <taxon>Rotifera</taxon>
        <taxon>Eurotatoria</taxon>
        <taxon>Bdelloidea</taxon>
        <taxon>Philodinida</taxon>
        <taxon>Philodinidae</taxon>
        <taxon>Rotaria</taxon>
    </lineage>
</organism>
<comment type="caution">
    <text evidence="3">The sequence shown here is derived from an EMBL/GenBank/DDBJ whole genome shotgun (WGS) entry which is preliminary data.</text>
</comment>
<dbReference type="InterPro" id="IPR013783">
    <property type="entry name" value="Ig-like_fold"/>
</dbReference>
<proteinExistence type="predicted"/>
<dbReference type="Gene3D" id="2.60.40.10">
    <property type="entry name" value="Immunoglobulins"/>
    <property type="match status" value="2"/>
</dbReference>
<evidence type="ECO:0000256" key="1">
    <source>
        <dbReference type="ARBA" id="ARBA00022737"/>
    </source>
</evidence>
<dbReference type="Proteomes" id="UP000681720">
    <property type="component" value="Unassembled WGS sequence"/>
</dbReference>
<evidence type="ECO:0000313" key="3">
    <source>
        <dbReference type="EMBL" id="CAF4211591.1"/>
    </source>
</evidence>
<dbReference type="PROSITE" id="PS50853">
    <property type="entry name" value="FN3"/>
    <property type="match status" value="1"/>
</dbReference>
<dbReference type="PANTHER" id="PTHR13817">
    <property type="entry name" value="TITIN"/>
    <property type="match status" value="1"/>
</dbReference>
<dbReference type="Proteomes" id="UP000681967">
    <property type="component" value="Unassembled WGS sequence"/>
</dbReference>
<dbReference type="EMBL" id="CAJOBJ010020575">
    <property type="protein sequence ID" value="CAF4211591.1"/>
    <property type="molecule type" value="Genomic_DNA"/>
</dbReference>
<feature type="domain" description="Fibronectin type-III" evidence="2">
    <location>
        <begin position="1"/>
        <end position="39"/>
    </location>
</feature>
<dbReference type="SUPFAM" id="SSF49265">
    <property type="entry name" value="Fibronectin type III"/>
    <property type="match status" value="1"/>
</dbReference>
<dbReference type="InterPro" id="IPR036116">
    <property type="entry name" value="FN3_sf"/>
</dbReference>
<dbReference type="EMBL" id="CAJOBH010285657">
    <property type="protein sequence ID" value="CAF5174810.1"/>
    <property type="molecule type" value="Genomic_DNA"/>
</dbReference>
<dbReference type="CDD" id="cd00063">
    <property type="entry name" value="FN3"/>
    <property type="match status" value="2"/>
</dbReference>
<name>A0A8S2S688_9BILA</name>
<gene>
    <name evidence="4" type="ORF">BYL167_LOCUS78003</name>
    <name evidence="3" type="ORF">GIL414_LOCUS22011</name>
</gene>
<keyword evidence="1" id="KW-0677">Repeat</keyword>
<protein>
    <recommendedName>
        <fullName evidence="2">Fibronectin type-III domain-containing protein</fullName>
    </recommendedName>
</protein>
<sequence length="97" mass="10604">TCEAKGLTPATHYFFRVQTVNLAGISPYSMLASCVTPASPPSIVTSVKVYPKSTSMIITWKQPANNGSSITCYHIDIGEKEFIFASPELIEYTINEV</sequence>
<feature type="non-terminal residue" evidence="3">
    <location>
        <position position="97"/>
    </location>
</feature>
<evidence type="ECO:0000313" key="4">
    <source>
        <dbReference type="EMBL" id="CAF5174810.1"/>
    </source>
</evidence>
<evidence type="ECO:0000259" key="2">
    <source>
        <dbReference type="PROSITE" id="PS50853"/>
    </source>
</evidence>